<keyword evidence="3" id="KW-1003">Cell membrane</keyword>
<dbReference type="SUPFAM" id="SSF53756">
    <property type="entry name" value="UDP-Glycosyltransferase/glycogen phosphorylase"/>
    <property type="match status" value="1"/>
</dbReference>
<dbReference type="Proteomes" id="UP000501914">
    <property type="component" value="Chromosome"/>
</dbReference>
<sequence length="756" mass="87887">MEKSKKRYEISVIIPIYNVGDILIETLNSLSNQTFKNVEYILVDDGSTDNSPALMRNFAKQQDHVRIISQTNKGPAAARNRGLENAKGKYICFVDSDDILPPDSLEILYNCAKKYDCDLVTGASKRFNSKKEWYIKSHVKHNLMKSGHKTIDKNPELFYSIGPCAKLYKRSLLEGIFFPENLRFGEDQPVVLHAYLNAKNIYTINQVVYLYRLREGNSASLTQEINQKPIEILDSLLRMISITEEIFSKYKKTSVFLKSKYFERVLSYEVWSAVNGALLTKDSSIQKNAFNMLNSWLEKLDAALVEKLLPTLNHVFIDLLTKRAILIKVNAKKEYFTLMGTLLTKINLDQINMTTIKNYKSIDYSIKTNSLFSVYKNSLCSLLKKHINKKRIKNFLLKRIIYTLSNILPRAKTLVLATNNSEVLQGNLLAIYKEVTEFYPDKKVSVFLKKDRNFVELIYLYYKIGRSRWIFIDDYYHQLYGLKANKNSEIVQTWHAGGAFKRFGFSALSYRESNSYDFEKKAHSFYTKILVSSPNVIKEYSEAFNADENKIIPLGIPRTDFFYSRSFKTTAAENFHKKYPELKKKKLILYAPTFRGNVAQRQKFNLKLDLDYLQEHLDEEYTILLKLHPSTKDTISDMDSYKFILDMSHEDINVLMIVSYLMITDYSSVIFEYSILRKPIIFFAYDLEDYLSERGFYFDYKSNVPGPIAKNTAELTGIINQNKFDLQKVSNFCNYYIEGNQGATTKRVLDEIFQEH</sequence>
<evidence type="ECO:0000256" key="5">
    <source>
        <dbReference type="ARBA" id="ARBA00022944"/>
    </source>
</evidence>
<dbReference type="Gene3D" id="3.40.50.12580">
    <property type="match status" value="1"/>
</dbReference>
<evidence type="ECO:0000256" key="3">
    <source>
        <dbReference type="ARBA" id="ARBA00022475"/>
    </source>
</evidence>
<feature type="domain" description="Glycosyltransferase 2-like" evidence="7">
    <location>
        <begin position="11"/>
        <end position="176"/>
    </location>
</feature>
<dbReference type="InterPro" id="IPR007554">
    <property type="entry name" value="Glycerophosphate_synth"/>
</dbReference>
<reference evidence="8 9" key="1">
    <citation type="submission" date="2020-02" db="EMBL/GenBank/DDBJ databases">
        <title>Genome sequencing, annotation and comparative genomic analysis of Bacillus tequilensis EA-CB0015, an effective biological control agent against Pseudocercospora fijiensis in banana plants.</title>
        <authorList>
            <person name="Cuellar-Gaviria T.Z."/>
            <person name="Ju K.-S."/>
            <person name="Villegas-Escobar V."/>
        </authorList>
    </citation>
    <scope>NUCLEOTIDE SEQUENCE [LARGE SCALE GENOMIC DNA]</scope>
    <source>
        <strain evidence="8 9">EA-CB0015</strain>
    </source>
</reference>
<dbReference type="EMBL" id="CP048852">
    <property type="protein sequence ID" value="QIW81601.1"/>
    <property type="molecule type" value="Genomic_DNA"/>
</dbReference>
<dbReference type="CDD" id="cd00761">
    <property type="entry name" value="Glyco_tranf_GTA_type"/>
    <property type="match status" value="1"/>
</dbReference>
<dbReference type="InterPro" id="IPR043149">
    <property type="entry name" value="TagF_N"/>
</dbReference>
<gene>
    <name evidence="8" type="ORF">G4P54_18355</name>
</gene>
<dbReference type="InterPro" id="IPR001173">
    <property type="entry name" value="Glyco_trans_2-like"/>
</dbReference>
<dbReference type="Pfam" id="PF00535">
    <property type="entry name" value="Glycos_transf_2"/>
    <property type="match status" value="1"/>
</dbReference>
<evidence type="ECO:0000313" key="8">
    <source>
        <dbReference type="EMBL" id="QIW81601.1"/>
    </source>
</evidence>
<protein>
    <submittedName>
        <fullName evidence="8">Glycosyltransferase</fullName>
    </submittedName>
</protein>
<keyword evidence="9" id="KW-1185">Reference proteome</keyword>
<keyword evidence="4 8" id="KW-0808">Transferase</keyword>
<comment type="subcellular location">
    <subcellularLocation>
        <location evidence="1">Cell membrane</location>
        <topology evidence="1">Peripheral membrane protein</topology>
    </subcellularLocation>
</comment>
<keyword evidence="6" id="KW-0472">Membrane</keyword>
<keyword evidence="5" id="KW-0777">Teichoic acid biosynthesis</keyword>
<dbReference type="PANTHER" id="PTHR37316">
    <property type="entry name" value="TEICHOIC ACID GLYCEROL-PHOSPHATE PRIMASE"/>
    <property type="match status" value="1"/>
</dbReference>
<proteinExistence type="inferred from homology"/>
<evidence type="ECO:0000313" key="9">
    <source>
        <dbReference type="Proteomes" id="UP000501914"/>
    </source>
</evidence>
<dbReference type="Gene3D" id="3.90.550.10">
    <property type="entry name" value="Spore Coat Polysaccharide Biosynthesis Protein SpsA, Chain A"/>
    <property type="match status" value="1"/>
</dbReference>
<evidence type="ECO:0000259" key="7">
    <source>
        <dbReference type="Pfam" id="PF00535"/>
    </source>
</evidence>
<dbReference type="InterPro" id="IPR029044">
    <property type="entry name" value="Nucleotide-diphossugar_trans"/>
</dbReference>
<comment type="similarity">
    <text evidence="2">Belongs to the CDP-glycerol glycerophosphotransferase family.</text>
</comment>
<dbReference type="KEGG" id="bteq:G4P54_18355"/>
<dbReference type="Pfam" id="PF04464">
    <property type="entry name" value="Glyphos_transf"/>
    <property type="match status" value="1"/>
</dbReference>
<dbReference type="SUPFAM" id="SSF53448">
    <property type="entry name" value="Nucleotide-diphospho-sugar transferases"/>
    <property type="match status" value="1"/>
</dbReference>
<dbReference type="PANTHER" id="PTHR37316:SF2">
    <property type="entry name" value="TEICHOIC ACID RIBITOL-PHOSPHATE POLYMERASE TARK"/>
    <property type="match status" value="1"/>
</dbReference>
<dbReference type="InterPro" id="IPR051612">
    <property type="entry name" value="Teichoic_Acid_Biosynth"/>
</dbReference>
<name>A0A6H0WM57_9BACI</name>
<dbReference type="InterPro" id="IPR043148">
    <property type="entry name" value="TagF_C"/>
</dbReference>
<evidence type="ECO:0000256" key="1">
    <source>
        <dbReference type="ARBA" id="ARBA00004202"/>
    </source>
</evidence>
<dbReference type="RefSeq" id="WP_167873466.1">
    <property type="nucleotide sequence ID" value="NZ_CP048852.1"/>
</dbReference>
<accession>A0A6H0WM57</accession>
<organism evidence="8 9">
    <name type="scientific">Bacillus tequilensis</name>
    <dbReference type="NCBI Taxonomy" id="227866"/>
    <lineage>
        <taxon>Bacteria</taxon>
        <taxon>Bacillati</taxon>
        <taxon>Bacillota</taxon>
        <taxon>Bacilli</taxon>
        <taxon>Bacillales</taxon>
        <taxon>Bacillaceae</taxon>
        <taxon>Bacillus</taxon>
    </lineage>
</organism>
<evidence type="ECO:0000256" key="6">
    <source>
        <dbReference type="ARBA" id="ARBA00023136"/>
    </source>
</evidence>
<evidence type="ECO:0000256" key="4">
    <source>
        <dbReference type="ARBA" id="ARBA00022679"/>
    </source>
</evidence>
<dbReference type="GO" id="GO:0047355">
    <property type="term" value="F:CDP-glycerol glycerophosphotransferase activity"/>
    <property type="evidence" value="ECO:0007669"/>
    <property type="project" value="InterPro"/>
</dbReference>
<dbReference type="GO" id="GO:0005886">
    <property type="term" value="C:plasma membrane"/>
    <property type="evidence" value="ECO:0007669"/>
    <property type="project" value="UniProtKB-SubCell"/>
</dbReference>
<dbReference type="AlphaFoldDB" id="A0A6H0WM57"/>
<evidence type="ECO:0000256" key="2">
    <source>
        <dbReference type="ARBA" id="ARBA00010488"/>
    </source>
</evidence>
<dbReference type="Gene3D" id="3.40.50.11820">
    <property type="match status" value="1"/>
</dbReference>
<dbReference type="GO" id="GO:0019350">
    <property type="term" value="P:teichoic acid biosynthetic process"/>
    <property type="evidence" value="ECO:0007669"/>
    <property type="project" value="UniProtKB-KW"/>
</dbReference>